<dbReference type="EMBL" id="MU001707">
    <property type="protein sequence ID" value="KAF2452565.1"/>
    <property type="molecule type" value="Genomic_DNA"/>
</dbReference>
<evidence type="ECO:0000256" key="4">
    <source>
        <dbReference type="ARBA" id="ARBA00022801"/>
    </source>
</evidence>
<feature type="signal peptide" evidence="6">
    <location>
        <begin position="1"/>
        <end position="27"/>
    </location>
</feature>
<evidence type="ECO:0000256" key="7">
    <source>
        <dbReference type="SAM" id="MobiDB-lite"/>
    </source>
</evidence>
<keyword evidence="3 6" id="KW-0645">Protease</keyword>
<dbReference type="PANTHER" id="PTHR11802:SF404">
    <property type="entry name" value="CARBOXYPEPTIDASE"/>
    <property type="match status" value="1"/>
</dbReference>
<dbReference type="InterPro" id="IPR018202">
    <property type="entry name" value="Ser_caboxypep_ser_AS"/>
</dbReference>
<keyword evidence="4 6" id="KW-0378">Hydrolase</keyword>
<dbReference type="EC" id="3.4.16.-" evidence="6"/>
<dbReference type="InterPro" id="IPR001563">
    <property type="entry name" value="Peptidase_S10"/>
</dbReference>
<keyword evidence="9" id="KW-1185">Reference proteome</keyword>
<dbReference type="Pfam" id="PF00450">
    <property type="entry name" value="Peptidase_S10"/>
    <property type="match status" value="1"/>
</dbReference>
<evidence type="ECO:0000256" key="3">
    <source>
        <dbReference type="ARBA" id="ARBA00022670"/>
    </source>
</evidence>
<accession>A0A6A6NLH4</accession>
<dbReference type="GO" id="GO:0000324">
    <property type="term" value="C:fungal-type vacuole"/>
    <property type="evidence" value="ECO:0007669"/>
    <property type="project" value="TreeGrafter"/>
</dbReference>
<organism evidence="8 9">
    <name type="scientific">Lineolata rhizophorae</name>
    <dbReference type="NCBI Taxonomy" id="578093"/>
    <lineage>
        <taxon>Eukaryota</taxon>
        <taxon>Fungi</taxon>
        <taxon>Dikarya</taxon>
        <taxon>Ascomycota</taxon>
        <taxon>Pezizomycotina</taxon>
        <taxon>Dothideomycetes</taxon>
        <taxon>Dothideomycetes incertae sedis</taxon>
        <taxon>Lineolatales</taxon>
        <taxon>Lineolataceae</taxon>
        <taxon>Lineolata</taxon>
    </lineage>
</organism>
<feature type="compositionally biased region" description="Low complexity" evidence="7">
    <location>
        <begin position="649"/>
        <end position="674"/>
    </location>
</feature>
<feature type="region of interest" description="Disordered" evidence="7">
    <location>
        <begin position="580"/>
        <end position="599"/>
    </location>
</feature>
<protein>
    <recommendedName>
        <fullName evidence="6">Carboxypeptidase</fullName>
        <ecNumber evidence="6">3.4.16.-</ecNumber>
    </recommendedName>
</protein>
<keyword evidence="6" id="KW-0732">Signal</keyword>
<dbReference type="GO" id="GO:0004185">
    <property type="term" value="F:serine-type carboxypeptidase activity"/>
    <property type="evidence" value="ECO:0007669"/>
    <property type="project" value="UniProtKB-UniRule"/>
</dbReference>
<dbReference type="Proteomes" id="UP000799766">
    <property type="component" value="Unassembled WGS sequence"/>
</dbReference>
<sequence length="734" mass="78487">MLFVASPASTAAWALLRLVGLLPLGVASQFVPPVAYEHVLQSPVDPAVTVLYKSPDPGTCTTAFAAQKQYSGYISLPPYTLEPVQQNYSINTFFWFFEAREAPETAPLTVWLNGGPGSSSMFGLFAENGPCEVVELEDGDGYGTQERQWGWDRSSNILYVDQPAQVGFSYDLLRNGSVNLPSRDVYSPPEPLPMFSPPYTFLNGTFSSGDEDSTANTTQIAAHAVWHFLQTFLATFPQYNPGVQPNSTRPTAATGINLFAESYGGIYGPVFATLFEDMNDRRASGALGPSNSTLEIRLASLGLVNAWLDDLTQLPHLPTFAHNNTYGIEIIGLTTMLNALTAYNSDGGCRDSVIACRSALMIEDPEGEGDVDRVNDLCSGAYSECLTLQAITSDRRISPYDIRKNLYMDFPPKGYLEYLNDGQVQKAIGARVNYTESSQTVFDAFQATGDQARSSQIRALYNLLSSDIRIALIYGDADFICNWRGGEAVSLALAQYDESPYRTGFPSAGYADIIVNSSYVGGAVRQFGNLSFSRIYNSGHFVPAYQPETAFTVFTRVIQGTDISTGEPADLDVFATEGPANATYANDDDSSADDDDDEDANRVCWLRDIQGTCGEEARVSISGGNGVVRNGVWYAREADFDPPSSSVRAGVPGTPVSVPVTPAASGSARSSAESSGDDSESGAASSTVEGGLTGVFVATGPVSSTGGAAARPVKTAGVEERVLMAGLGVMALML</sequence>
<evidence type="ECO:0000256" key="5">
    <source>
        <dbReference type="ARBA" id="ARBA00023180"/>
    </source>
</evidence>
<feature type="compositionally biased region" description="Acidic residues" evidence="7">
    <location>
        <begin position="586"/>
        <end position="599"/>
    </location>
</feature>
<dbReference type="Gene3D" id="3.40.50.1820">
    <property type="entry name" value="alpha/beta hydrolase"/>
    <property type="match status" value="1"/>
</dbReference>
<dbReference type="GO" id="GO:0006508">
    <property type="term" value="P:proteolysis"/>
    <property type="evidence" value="ECO:0007669"/>
    <property type="project" value="UniProtKB-KW"/>
</dbReference>
<evidence type="ECO:0000256" key="6">
    <source>
        <dbReference type="RuleBase" id="RU361156"/>
    </source>
</evidence>
<feature type="chain" id="PRO_5025715495" description="Carboxypeptidase" evidence="6">
    <location>
        <begin position="28"/>
        <end position="734"/>
    </location>
</feature>
<dbReference type="OrthoDB" id="443318at2759"/>
<evidence type="ECO:0000313" key="8">
    <source>
        <dbReference type="EMBL" id="KAF2452565.1"/>
    </source>
</evidence>
<evidence type="ECO:0000313" key="9">
    <source>
        <dbReference type="Proteomes" id="UP000799766"/>
    </source>
</evidence>
<keyword evidence="5" id="KW-0325">Glycoprotein</keyword>
<dbReference type="PANTHER" id="PTHR11802">
    <property type="entry name" value="SERINE PROTEASE FAMILY S10 SERINE CARBOXYPEPTIDASE"/>
    <property type="match status" value="1"/>
</dbReference>
<evidence type="ECO:0000256" key="2">
    <source>
        <dbReference type="ARBA" id="ARBA00022645"/>
    </source>
</evidence>
<reference evidence="8" key="1">
    <citation type="journal article" date="2020" name="Stud. Mycol.">
        <title>101 Dothideomycetes genomes: a test case for predicting lifestyles and emergence of pathogens.</title>
        <authorList>
            <person name="Haridas S."/>
            <person name="Albert R."/>
            <person name="Binder M."/>
            <person name="Bloem J."/>
            <person name="Labutti K."/>
            <person name="Salamov A."/>
            <person name="Andreopoulos B."/>
            <person name="Baker S."/>
            <person name="Barry K."/>
            <person name="Bills G."/>
            <person name="Bluhm B."/>
            <person name="Cannon C."/>
            <person name="Castanera R."/>
            <person name="Culley D."/>
            <person name="Daum C."/>
            <person name="Ezra D."/>
            <person name="Gonzalez J."/>
            <person name="Henrissat B."/>
            <person name="Kuo A."/>
            <person name="Liang C."/>
            <person name="Lipzen A."/>
            <person name="Lutzoni F."/>
            <person name="Magnuson J."/>
            <person name="Mondo S."/>
            <person name="Nolan M."/>
            <person name="Ohm R."/>
            <person name="Pangilinan J."/>
            <person name="Park H.-J."/>
            <person name="Ramirez L."/>
            <person name="Alfaro M."/>
            <person name="Sun H."/>
            <person name="Tritt A."/>
            <person name="Yoshinaga Y."/>
            <person name="Zwiers L.-H."/>
            <person name="Turgeon B."/>
            <person name="Goodwin S."/>
            <person name="Spatafora J."/>
            <person name="Crous P."/>
            <person name="Grigoriev I."/>
        </authorList>
    </citation>
    <scope>NUCLEOTIDE SEQUENCE</scope>
    <source>
        <strain evidence="8">ATCC 16933</strain>
    </source>
</reference>
<evidence type="ECO:0000256" key="1">
    <source>
        <dbReference type="ARBA" id="ARBA00009431"/>
    </source>
</evidence>
<dbReference type="PROSITE" id="PS00131">
    <property type="entry name" value="CARBOXYPEPT_SER_SER"/>
    <property type="match status" value="1"/>
</dbReference>
<dbReference type="PROSITE" id="PS00560">
    <property type="entry name" value="CARBOXYPEPT_SER_HIS"/>
    <property type="match status" value="1"/>
</dbReference>
<keyword evidence="2 6" id="KW-0121">Carboxypeptidase</keyword>
<dbReference type="InterPro" id="IPR033124">
    <property type="entry name" value="Ser_caboxypep_his_AS"/>
</dbReference>
<dbReference type="InterPro" id="IPR029058">
    <property type="entry name" value="AB_hydrolase_fold"/>
</dbReference>
<dbReference type="PRINTS" id="PR00724">
    <property type="entry name" value="CRBOXYPTASEC"/>
</dbReference>
<proteinExistence type="inferred from homology"/>
<feature type="region of interest" description="Disordered" evidence="7">
    <location>
        <begin position="641"/>
        <end position="687"/>
    </location>
</feature>
<dbReference type="AlphaFoldDB" id="A0A6A6NLH4"/>
<gene>
    <name evidence="8" type="ORF">BDY21DRAFT_157775</name>
</gene>
<name>A0A6A6NLH4_9PEZI</name>
<dbReference type="SUPFAM" id="SSF53474">
    <property type="entry name" value="alpha/beta-Hydrolases"/>
    <property type="match status" value="1"/>
</dbReference>
<comment type="similarity">
    <text evidence="1 6">Belongs to the peptidase S10 family.</text>
</comment>